<dbReference type="RefSeq" id="WP_209645928.1">
    <property type="nucleotide sequence ID" value="NZ_JAGINW010000001.1"/>
</dbReference>
<dbReference type="InterPro" id="IPR055170">
    <property type="entry name" value="GFO_IDH_MocA-like_dom"/>
</dbReference>
<reference evidence="5 6" key="1">
    <citation type="submission" date="2021-03" db="EMBL/GenBank/DDBJ databases">
        <title>Sequencing the genomes of 1000 actinobacteria strains.</title>
        <authorList>
            <person name="Klenk H.-P."/>
        </authorList>
    </citation>
    <scope>NUCLEOTIDE SEQUENCE [LARGE SCALE GENOMIC DNA]</scope>
    <source>
        <strain evidence="5 6">DSM 46670</strain>
    </source>
</reference>
<evidence type="ECO:0000256" key="1">
    <source>
        <dbReference type="ARBA" id="ARBA00010928"/>
    </source>
</evidence>
<evidence type="ECO:0000259" key="3">
    <source>
        <dbReference type="Pfam" id="PF01408"/>
    </source>
</evidence>
<dbReference type="Gene3D" id="3.30.360.10">
    <property type="entry name" value="Dihydrodipicolinate Reductase, domain 2"/>
    <property type="match status" value="1"/>
</dbReference>
<proteinExistence type="inferred from homology"/>
<name>A0ABS4TXF1_9PSEU</name>
<evidence type="ECO:0000259" key="4">
    <source>
        <dbReference type="Pfam" id="PF22725"/>
    </source>
</evidence>
<gene>
    <name evidence="5" type="ORF">JOF56_009446</name>
</gene>
<dbReference type="InterPro" id="IPR050984">
    <property type="entry name" value="Gfo/Idh/MocA_domain"/>
</dbReference>
<feature type="domain" description="Gfo/Idh/MocA-like oxidoreductase N-terminal" evidence="3">
    <location>
        <begin position="10"/>
        <end position="129"/>
    </location>
</feature>
<dbReference type="Pfam" id="PF01408">
    <property type="entry name" value="GFO_IDH_MocA"/>
    <property type="match status" value="1"/>
</dbReference>
<dbReference type="PANTHER" id="PTHR22604:SF105">
    <property type="entry name" value="TRANS-1,2-DIHYDROBENZENE-1,2-DIOL DEHYDROGENASE"/>
    <property type="match status" value="1"/>
</dbReference>
<evidence type="ECO:0000313" key="5">
    <source>
        <dbReference type="EMBL" id="MBP2329061.1"/>
    </source>
</evidence>
<sequence length="331" mass="36522">MTSNDTAQRLRFGVIGCADIAWRRTLPAMITNPAIEVVAIASRDLGRATEFTNKFGGTPLAGYSGVVEREDVDAVYIPLPLMMHGEWIERCLDAGKHVLVEKPMTDSYKETSSLIDLARSRGLALMENYMFLHHSQHATVRKVLADGVIGEVRGFRGDFTIPPKPAGDIRYQYDVGGGPFLDFGGYPLRAALHVLGKKLQVVGAVFRRDADLDVVMSGGVLLATEQGVPVQLTFGMEHSYRNSYSLSGSIGSLTLDWAFTPPHTHRPVMRIERQDHREELVLTAEDQFANVVDIFVDAVLSGDDLRREHEGTLEQAALMEQIRMAAVTVNV</sequence>
<accession>A0ABS4TXF1</accession>
<dbReference type="Gene3D" id="3.40.50.720">
    <property type="entry name" value="NAD(P)-binding Rossmann-like Domain"/>
    <property type="match status" value="1"/>
</dbReference>
<evidence type="ECO:0000256" key="2">
    <source>
        <dbReference type="ARBA" id="ARBA00023002"/>
    </source>
</evidence>
<dbReference type="SUPFAM" id="SSF51735">
    <property type="entry name" value="NAD(P)-binding Rossmann-fold domains"/>
    <property type="match status" value="1"/>
</dbReference>
<dbReference type="InterPro" id="IPR036291">
    <property type="entry name" value="NAD(P)-bd_dom_sf"/>
</dbReference>
<comment type="caution">
    <text evidence="5">The sequence shown here is derived from an EMBL/GenBank/DDBJ whole genome shotgun (WGS) entry which is preliminary data.</text>
</comment>
<protein>
    <submittedName>
        <fullName evidence="5">NDP-hexose-3-ketoreductase</fullName>
    </submittedName>
</protein>
<keyword evidence="2" id="KW-0560">Oxidoreductase</keyword>
<dbReference type="InterPro" id="IPR000683">
    <property type="entry name" value="Gfo/Idh/MocA-like_OxRdtase_N"/>
</dbReference>
<organism evidence="5 6">
    <name type="scientific">Kibdelosporangium banguiense</name>
    <dbReference type="NCBI Taxonomy" id="1365924"/>
    <lineage>
        <taxon>Bacteria</taxon>
        <taxon>Bacillati</taxon>
        <taxon>Actinomycetota</taxon>
        <taxon>Actinomycetes</taxon>
        <taxon>Pseudonocardiales</taxon>
        <taxon>Pseudonocardiaceae</taxon>
        <taxon>Kibdelosporangium</taxon>
    </lineage>
</organism>
<keyword evidence="6" id="KW-1185">Reference proteome</keyword>
<dbReference type="Pfam" id="PF22725">
    <property type="entry name" value="GFO_IDH_MocA_C3"/>
    <property type="match status" value="1"/>
</dbReference>
<dbReference type="SUPFAM" id="SSF55347">
    <property type="entry name" value="Glyceraldehyde-3-phosphate dehydrogenase-like, C-terminal domain"/>
    <property type="match status" value="1"/>
</dbReference>
<dbReference type="PANTHER" id="PTHR22604">
    <property type="entry name" value="OXIDOREDUCTASES"/>
    <property type="match status" value="1"/>
</dbReference>
<dbReference type="Proteomes" id="UP001519332">
    <property type="component" value="Unassembled WGS sequence"/>
</dbReference>
<feature type="domain" description="GFO/IDH/MocA-like oxidoreductase" evidence="4">
    <location>
        <begin position="138"/>
        <end position="253"/>
    </location>
</feature>
<evidence type="ECO:0000313" key="6">
    <source>
        <dbReference type="Proteomes" id="UP001519332"/>
    </source>
</evidence>
<comment type="similarity">
    <text evidence="1">Belongs to the Gfo/Idh/MocA family.</text>
</comment>
<dbReference type="EMBL" id="JAGINW010000001">
    <property type="protein sequence ID" value="MBP2329061.1"/>
    <property type="molecule type" value="Genomic_DNA"/>
</dbReference>